<keyword evidence="9 14" id="KW-0067">ATP-binding</keyword>
<evidence type="ECO:0000256" key="14">
    <source>
        <dbReference type="PROSITE-ProRule" id="PRU10141"/>
    </source>
</evidence>
<evidence type="ECO:0000256" key="4">
    <source>
        <dbReference type="ARBA" id="ARBA00022527"/>
    </source>
</evidence>
<evidence type="ECO:0000256" key="10">
    <source>
        <dbReference type="ARBA" id="ARBA00022989"/>
    </source>
</evidence>
<evidence type="ECO:0000256" key="2">
    <source>
        <dbReference type="ARBA" id="ARBA00012513"/>
    </source>
</evidence>
<keyword evidence="6 16" id="KW-0812">Transmembrane</keyword>
<dbReference type="PROSITE" id="PS00108">
    <property type="entry name" value="PROTEIN_KINASE_ST"/>
    <property type="match status" value="1"/>
</dbReference>
<feature type="transmembrane region" description="Helical" evidence="16">
    <location>
        <begin position="90"/>
        <end position="110"/>
    </location>
</feature>
<dbReference type="GO" id="GO:0005524">
    <property type="term" value="F:ATP binding"/>
    <property type="evidence" value="ECO:0007669"/>
    <property type="project" value="UniProtKB-UniRule"/>
</dbReference>
<evidence type="ECO:0000259" key="17">
    <source>
        <dbReference type="PROSITE" id="PS50011"/>
    </source>
</evidence>
<keyword evidence="4" id="KW-0723">Serine/threonine-protein kinase</keyword>
<dbReference type="OrthoDB" id="4062651at2759"/>
<dbReference type="Proteomes" id="UP000436088">
    <property type="component" value="Unassembled WGS sequence"/>
</dbReference>
<evidence type="ECO:0000256" key="6">
    <source>
        <dbReference type="ARBA" id="ARBA00022692"/>
    </source>
</evidence>
<feature type="region of interest" description="Disordered" evidence="15">
    <location>
        <begin position="1"/>
        <end position="84"/>
    </location>
</feature>
<dbReference type="Pfam" id="PF07714">
    <property type="entry name" value="PK_Tyr_Ser-Thr"/>
    <property type="match status" value="1"/>
</dbReference>
<dbReference type="SUPFAM" id="SSF56112">
    <property type="entry name" value="Protein kinase-like (PK-like)"/>
    <property type="match status" value="1"/>
</dbReference>
<evidence type="ECO:0000313" key="18">
    <source>
        <dbReference type="EMBL" id="KAE8709527.1"/>
    </source>
</evidence>
<dbReference type="InterPro" id="IPR011009">
    <property type="entry name" value="Kinase-like_dom_sf"/>
</dbReference>
<protein>
    <recommendedName>
        <fullName evidence="2">non-specific serine/threonine protein kinase</fullName>
        <ecNumber evidence="2">2.7.11.1</ecNumber>
    </recommendedName>
</protein>
<organism evidence="18 19">
    <name type="scientific">Hibiscus syriacus</name>
    <name type="common">Rose of Sharon</name>
    <dbReference type="NCBI Taxonomy" id="106335"/>
    <lineage>
        <taxon>Eukaryota</taxon>
        <taxon>Viridiplantae</taxon>
        <taxon>Streptophyta</taxon>
        <taxon>Embryophyta</taxon>
        <taxon>Tracheophyta</taxon>
        <taxon>Spermatophyta</taxon>
        <taxon>Magnoliopsida</taxon>
        <taxon>eudicotyledons</taxon>
        <taxon>Gunneridae</taxon>
        <taxon>Pentapetalae</taxon>
        <taxon>rosids</taxon>
        <taxon>malvids</taxon>
        <taxon>Malvales</taxon>
        <taxon>Malvaceae</taxon>
        <taxon>Malvoideae</taxon>
        <taxon>Hibiscus</taxon>
    </lineage>
</organism>
<comment type="catalytic activity">
    <reaction evidence="13">
        <text>L-seryl-[protein] + ATP = O-phospho-L-seryl-[protein] + ADP + H(+)</text>
        <dbReference type="Rhea" id="RHEA:17989"/>
        <dbReference type="Rhea" id="RHEA-COMP:9863"/>
        <dbReference type="Rhea" id="RHEA-COMP:11604"/>
        <dbReference type="ChEBI" id="CHEBI:15378"/>
        <dbReference type="ChEBI" id="CHEBI:29999"/>
        <dbReference type="ChEBI" id="CHEBI:30616"/>
        <dbReference type="ChEBI" id="CHEBI:83421"/>
        <dbReference type="ChEBI" id="CHEBI:456216"/>
        <dbReference type="EC" id="2.7.11.1"/>
    </reaction>
</comment>
<reference evidence="18" key="1">
    <citation type="submission" date="2019-09" db="EMBL/GenBank/DDBJ databases">
        <title>Draft genome information of white flower Hibiscus syriacus.</title>
        <authorList>
            <person name="Kim Y.-M."/>
        </authorList>
    </citation>
    <scope>NUCLEOTIDE SEQUENCE [LARGE SCALE GENOMIC DNA]</scope>
    <source>
        <strain evidence="18">YM2019G1</strain>
    </source>
</reference>
<feature type="region of interest" description="Disordered" evidence="15">
    <location>
        <begin position="118"/>
        <end position="218"/>
    </location>
</feature>
<feature type="compositionally biased region" description="Polar residues" evidence="15">
    <location>
        <begin position="71"/>
        <end position="83"/>
    </location>
</feature>
<evidence type="ECO:0000256" key="13">
    <source>
        <dbReference type="ARBA" id="ARBA00048679"/>
    </source>
</evidence>
<evidence type="ECO:0000256" key="12">
    <source>
        <dbReference type="ARBA" id="ARBA00047899"/>
    </source>
</evidence>
<dbReference type="InterPro" id="IPR047117">
    <property type="entry name" value="PERK1-13-like"/>
</dbReference>
<evidence type="ECO:0000256" key="15">
    <source>
        <dbReference type="SAM" id="MobiDB-lite"/>
    </source>
</evidence>
<comment type="subcellular location">
    <subcellularLocation>
        <location evidence="1">Cell membrane</location>
        <topology evidence="1">Single-pass membrane protein</topology>
    </subcellularLocation>
</comment>
<keyword evidence="3" id="KW-1003">Cell membrane</keyword>
<dbReference type="Gene3D" id="3.30.200.20">
    <property type="entry name" value="Phosphorylase Kinase, domain 1"/>
    <property type="match status" value="1"/>
</dbReference>
<keyword evidence="5" id="KW-0808">Transferase</keyword>
<sequence length="529" mass="57357">MVPTASPQNSPSSKNSSRPPSNSYRDNPKSTQRSSPRQPTHEYKNQYHPPPSHGHRRSEKDSPSPPRKNGGNASPSKTPSSKIESTDGRMIIGVAAGAGLLVVVAIFFVAKCVIPQKKKRQHNPHFEPQASGYPHFNNSNNPPPFGNGFQGPEHATGLHPPTGGSSRRSGWGSSSQQPPTGDGGGYGWNPSSQMLGPIYTGETSNNFSAPFHRAMPPPPPPGIPLGLNKNSFTYEELSIATNGFSQLNLIGQGGFGYVHKGVLPDGKEVAIKSLKTGSGQGEREFQAEVEIISRVHHRHLVSLVGYCVAGAQRMLIYEFVPNNTLEYHLHGKGVPVMDFASRHRIAIGSAKGLAYLHEDCHPRIIHRDIKAANILLDNNFEAMVADFGLATLSTDNDTHVSTSVMGTFGYLAPEYASTGKLTEKSDVYSFGIMLLELITGKPPVDNTMEDTLVDWARPLLDRAIETGNHVQLVDPLLEGNYDRMVMQRMVTCASASVRHSAKRRPKMSQIVNALQGDASLDDLKVGINS</sequence>
<feature type="binding site" evidence="14">
    <location>
        <position position="272"/>
    </location>
    <ligand>
        <name>ATP</name>
        <dbReference type="ChEBI" id="CHEBI:30616"/>
    </ligand>
</feature>
<dbReference type="AlphaFoldDB" id="A0A6A3B1J0"/>
<feature type="compositionally biased region" description="Low complexity" evidence="15">
    <location>
        <begin position="1"/>
        <end position="23"/>
    </location>
</feature>
<evidence type="ECO:0000256" key="7">
    <source>
        <dbReference type="ARBA" id="ARBA00022741"/>
    </source>
</evidence>
<gene>
    <name evidence="18" type="ORF">F3Y22_tig00110330pilonHSYRG00103</name>
</gene>
<dbReference type="EMBL" id="VEPZ02000935">
    <property type="protein sequence ID" value="KAE8709527.1"/>
    <property type="molecule type" value="Genomic_DNA"/>
</dbReference>
<comment type="caution">
    <text evidence="18">The sequence shown here is derived from an EMBL/GenBank/DDBJ whole genome shotgun (WGS) entry which is preliminary data.</text>
</comment>
<dbReference type="FunFam" id="1.10.510.10:FF:000173">
    <property type="entry name" value="proline-rich receptor-like protein kinase PERK8"/>
    <property type="match status" value="1"/>
</dbReference>
<dbReference type="InterPro" id="IPR001245">
    <property type="entry name" value="Ser-Thr/Tyr_kinase_cat_dom"/>
</dbReference>
<dbReference type="GO" id="GO:0005886">
    <property type="term" value="C:plasma membrane"/>
    <property type="evidence" value="ECO:0007669"/>
    <property type="project" value="UniProtKB-SubCell"/>
</dbReference>
<evidence type="ECO:0000256" key="11">
    <source>
        <dbReference type="ARBA" id="ARBA00023136"/>
    </source>
</evidence>
<evidence type="ECO:0000256" key="8">
    <source>
        <dbReference type="ARBA" id="ARBA00022777"/>
    </source>
</evidence>
<dbReference type="GO" id="GO:0004674">
    <property type="term" value="F:protein serine/threonine kinase activity"/>
    <property type="evidence" value="ECO:0007669"/>
    <property type="project" value="UniProtKB-KW"/>
</dbReference>
<keyword evidence="11 16" id="KW-0472">Membrane</keyword>
<dbReference type="EC" id="2.7.11.1" evidence="2"/>
<evidence type="ECO:0000256" key="16">
    <source>
        <dbReference type="SAM" id="Phobius"/>
    </source>
</evidence>
<dbReference type="InterPro" id="IPR000719">
    <property type="entry name" value="Prot_kinase_dom"/>
</dbReference>
<proteinExistence type="predicted"/>
<dbReference type="PROSITE" id="PS50011">
    <property type="entry name" value="PROTEIN_KINASE_DOM"/>
    <property type="match status" value="1"/>
</dbReference>
<keyword evidence="7 14" id="KW-0547">Nucleotide-binding</keyword>
<evidence type="ECO:0000313" key="19">
    <source>
        <dbReference type="Proteomes" id="UP000436088"/>
    </source>
</evidence>
<evidence type="ECO:0000256" key="1">
    <source>
        <dbReference type="ARBA" id="ARBA00004162"/>
    </source>
</evidence>
<name>A0A6A3B1J0_HIBSY</name>
<evidence type="ECO:0000256" key="9">
    <source>
        <dbReference type="ARBA" id="ARBA00022840"/>
    </source>
</evidence>
<dbReference type="InterPro" id="IPR008271">
    <property type="entry name" value="Ser/Thr_kinase_AS"/>
</dbReference>
<feature type="compositionally biased region" description="Polar residues" evidence="15">
    <location>
        <begin position="29"/>
        <end position="38"/>
    </location>
</feature>
<dbReference type="PANTHER" id="PTHR47982">
    <property type="entry name" value="PROLINE-RICH RECEPTOR-LIKE PROTEIN KINASE PERK4"/>
    <property type="match status" value="1"/>
</dbReference>
<keyword evidence="19" id="KW-1185">Reference proteome</keyword>
<feature type="compositionally biased region" description="Low complexity" evidence="15">
    <location>
        <begin position="160"/>
        <end position="180"/>
    </location>
</feature>
<feature type="compositionally biased region" description="Low complexity" evidence="15">
    <location>
        <begin position="134"/>
        <end position="152"/>
    </location>
</feature>
<dbReference type="PROSITE" id="PS00107">
    <property type="entry name" value="PROTEIN_KINASE_ATP"/>
    <property type="match status" value="1"/>
</dbReference>
<comment type="catalytic activity">
    <reaction evidence="12">
        <text>L-threonyl-[protein] + ATP = O-phospho-L-threonyl-[protein] + ADP + H(+)</text>
        <dbReference type="Rhea" id="RHEA:46608"/>
        <dbReference type="Rhea" id="RHEA-COMP:11060"/>
        <dbReference type="Rhea" id="RHEA-COMP:11605"/>
        <dbReference type="ChEBI" id="CHEBI:15378"/>
        <dbReference type="ChEBI" id="CHEBI:30013"/>
        <dbReference type="ChEBI" id="CHEBI:30616"/>
        <dbReference type="ChEBI" id="CHEBI:61977"/>
        <dbReference type="ChEBI" id="CHEBI:456216"/>
        <dbReference type="EC" id="2.7.11.1"/>
    </reaction>
</comment>
<dbReference type="FunFam" id="3.30.200.20:FF:000207">
    <property type="entry name" value="proline-rich receptor-like protein kinase PERK1"/>
    <property type="match status" value="1"/>
</dbReference>
<dbReference type="PANTHER" id="PTHR47982:SF6">
    <property type="entry name" value="PROLINE-RICH RECEPTOR-LIKE PROTEIN KINASE PERK4"/>
    <property type="match status" value="1"/>
</dbReference>
<feature type="domain" description="Protein kinase" evidence="17">
    <location>
        <begin position="244"/>
        <end position="520"/>
    </location>
</feature>
<evidence type="ECO:0000256" key="3">
    <source>
        <dbReference type="ARBA" id="ARBA00022475"/>
    </source>
</evidence>
<dbReference type="InterPro" id="IPR017441">
    <property type="entry name" value="Protein_kinase_ATP_BS"/>
</dbReference>
<accession>A0A6A3B1J0</accession>
<dbReference type="SMART" id="SM00220">
    <property type="entry name" value="S_TKc"/>
    <property type="match status" value="1"/>
</dbReference>
<keyword evidence="10 16" id="KW-1133">Transmembrane helix</keyword>
<evidence type="ECO:0000256" key="5">
    <source>
        <dbReference type="ARBA" id="ARBA00022679"/>
    </source>
</evidence>
<keyword evidence="8" id="KW-0418">Kinase</keyword>
<dbReference type="Gene3D" id="1.10.510.10">
    <property type="entry name" value="Transferase(Phosphotransferase) domain 1"/>
    <property type="match status" value="1"/>
</dbReference>